<evidence type="ECO:0000256" key="1">
    <source>
        <dbReference type="ARBA" id="ARBA00022737"/>
    </source>
</evidence>
<dbReference type="PROSITE" id="PS50088">
    <property type="entry name" value="ANK_REPEAT"/>
    <property type="match status" value="1"/>
</dbReference>
<dbReference type="PROSITE" id="PS50297">
    <property type="entry name" value="ANK_REP_REGION"/>
    <property type="match status" value="1"/>
</dbReference>
<dbReference type="AlphaFoldDB" id="A0AAJ0B4G4"/>
<organism evidence="4 5">
    <name type="scientific">Colletotrichum godetiae</name>
    <dbReference type="NCBI Taxonomy" id="1209918"/>
    <lineage>
        <taxon>Eukaryota</taxon>
        <taxon>Fungi</taxon>
        <taxon>Dikarya</taxon>
        <taxon>Ascomycota</taxon>
        <taxon>Pezizomycotina</taxon>
        <taxon>Sordariomycetes</taxon>
        <taxon>Hypocreomycetidae</taxon>
        <taxon>Glomerellales</taxon>
        <taxon>Glomerellaceae</taxon>
        <taxon>Colletotrichum</taxon>
        <taxon>Colletotrichum acutatum species complex</taxon>
    </lineage>
</organism>
<dbReference type="InterPro" id="IPR002110">
    <property type="entry name" value="Ankyrin_rpt"/>
</dbReference>
<dbReference type="Proteomes" id="UP001224890">
    <property type="component" value="Unassembled WGS sequence"/>
</dbReference>
<evidence type="ECO:0000313" key="4">
    <source>
        <dbReference type="EMBL" id="KAK1701469.1"/>
    </source>
</evidence>
<dbReference type="SMART" id="SM00248">
    <property type="entry name" value="ANK"/>
    <property type="match status" value="4"/>
</dbReference>
<evidence type="ECO:0000256" key="3">
    <source>
        <dbReference type="PROSITE-ProRule" id="PRU00023"/>
    </source>
</evidence>
<gene>
    <name evidence="4" type="ORF">BDP55DRAFT_736665</name>
</gene>
<keyword evidence="1" id="KW-0677">Repeat</keyword>
<protein>
    <submittedName>
        <fullName evidence="4">Ankyrin repeat-containing domain protein</fullName>
    </submittedName>
</protein>
<keyword evidence="5" id="KW-1185">Reference proteome</keyword>
<evidence type="ECO:0000313" key="5">
    <source>
        <dbReference type="Proteomes" id="UP001224890"/>
    </source>
</evidence>
<dbReference type="GeneID" id="85464887"/>
<comment type="caution">
    <text evidence="4">The sequence shown here is derived from an EMBL/GenBank/DDBJ whole genome shotgun (WGS) entry which is preliminary data.</text>
</comment>
<feature type="repeat" description="ANK" evidence="3">
    <location>
        <begin position="202"/>
        <end position="234"/>
    </location>
</feature>
<dbReference type="Gene3D" id="1.25.40.20">
    <property type="entry name" value="Ankyrin repeat-containing domain"/>
    <property type="match status" value="1"/>
</dbReference>
<dbReference type="SUPFAM" id="SSF48403">
    <property type="entry name" value="Ankyrin repeat"/>
    <property type="match status" value="1"/>
</dbReference>
<accession>A0AAJ0B4G4</accession>
<name>A0AAJ0B4G4_9PEZI</name>
<keyword evidence="2 3" id="KW-0040">ANK repeat</keyword>
<dbReference type="EMBL" id="JAHMHR010000001">
    <property type="protein sequence ID" value="KAK1701469.1"/>
    <property type="molecule type" value="Genomic_DNA"/>
</dbReference>
<dbReference type="Pfam" id="PF12796">
    <property type="entry name" value="Ank_2"/>
    <property type="match status" value="1"/>
</dbReference>
<dbReference type="RefSeq" id="XP_060437224.1">
    <property type="nucleotide sequence ID" value="XM_060580361.1"/>
</dbReference>
<dbReference type="PANTHER" id="PTHR24171">
    <property type="entry name" value="ANKYRIN REPEAT DOMAIN-CONTAINING PROTEIN 39-RELATED"/>
    <property type="match status" value="1"/>
</dbReference>
<proteinExistence type="predicted"/>
<dbReference type="InterPro" id="IPR036770">
    <property type="entry name" value="Ankyrin_rpt-contain_sf"/>
</dbReference>
<evidence type="ECO:0000256" key="2">
    <source>
        <dbReference type="ARBA" id="ARBA00023043"/>
    </source>
</evidence>
<dbReference type="PANTHER" id="PTHR24171:SF9">
    <property type="entry name" value="ANKYRIN REPEAT DOMAIN-CONTAINING PROTEIN 39"/>
    <property type="match status" value="1"/>
</dbReference>
<reference evidence="4" key="1">
    <citation type="submission" date="2021-06" db="EMBL/GenBank/DDBJ databases">
        <title>Comparative genomics, transcriptomics and evolutionary studies reveal genomic signatures of adaptation to plant cell wall in hemibiotrophic fungi.</title>
        <authorList>
            <consortium name="DOE Joint Genome Institute"/>
            <person name="Baroncelli R."/>
            <person name="Diaz J.F."/>
            <person name="Benocci T."/>
            <person name="Peng M."/>
            <person name="Battaglia E."/>
            <person name="Haridas S."/>
            <person name="Andreopoulos W."/>
            <person name="Labutti K."/>
            <person name="Pangilinan J."/>
            <person name="Floch G.L."/>
            <person name="Makela M.R."/>
            <person name="Henrissat B."/>
            <person name="Grigoriev I.V."/>
            <person name="Crouch J.A."/>
            <person name="De Vries R.P."/>
            <person name="Sukno S.A."/>
            <person name="Thon M.R."/>
        </authorList>
    </citation>
    <scope>NUCLEOTIDE SEQUENCE</scope>
    <source>
        <strain evidence="4">CBS 193.32</strain>
    </source>
</reference>
<sequence>MPCSIRIHNTELLAANTDSSRRKQETYKDANTGLDVGERKVLWRDYANRVVAWVTTIGNIAMPFAPVPVSPLWSARRNETKEISGVLGYCLSLGKTADTSSFRNQTALDDKWTMRRECLLHGREAMQPWHNPIFAACDLGSFDLLEHLHRLGYDLTQNNYLGDSLRSIAAGHGHSEICSFLLDHGAKINTLRHDMSNRDRLVGFSALHHACYGRRLSTLQLLLSRGADPNYHRYHTPLCLVNRIEDSTEILSTLLDWKANPNFPCNSGIAGCCLLSALQCDEDETFRLLLKNGIDLEPWKNKRGKVLVEAAFVGAVKCSRILIEELGYDANNSYAGVFGSTLGAAALEGV</sequence>